<evidence type="ECO:0000256" key="5">
    <source>
        <dbReference type="ARBA" id="ARBA00022840"/>
    </source>
</evidence>
<dbReference type="PANTHER" id="PTHR11547">
    <property type="entry name" value="ARGININE OR CREATINE KINASE"/>
    <property type="match status" value="1"/>
</dbReference>
<proteinExistence type="inferred from homology"/>
<dbReference type="InterPro" id="IPR000749">
    <property type="entry name" value="ATP-guanido_PTrfase"/>
</dbReference>
<comment type="caution">
    <text evidence="6">Lacks conserved residue(s) required for the propagation of feature annotation.</text>
</comment>
<sequence>MSKSLSVNQLENVERILTSIFMSAEVGRALFPTANEKEISQGNGTYYTINEILEEPSEIRSMLESNGLLIPLWNIPDSDRLHGKHWPYGRGVFVSNAGNLAAWINVLDHLRIITCTSKSKAGNIGQIYSRIYRLMNVIDKKLMYRIDYNFGFLSARPTVLGNTLKFKFTLKLPQLFKEPQNLQHLCQVRGLNYSHKIETPAIISVSNQRTIGITEIQTFDDFTTAVANIIQLEKDLEMTNSIHIAAMFVNIFRKKKTPLLVEE</sequence>
<feature type="binding site" evidence="6">
    <location>
        <position position="111"/>
    </location>
    <ligand>
        <name>ATP</name>
        <dbReference type="ChEBI" id="CHEBI:30616"/>
    </ligand>
</feature>
<dbReference type="SUPFAM" id="SSF55931">
    <property type="entry name" value="Glutamine synthetase/guanido kinase"/>
    <property type="match status" value="1"/>
</dbReference>
<feature type="domain" description="Phosphagen kinase C-terminal" evidence="7">
    <location>
        <begin position="1"/>
        <end position="236"/>
    </location>
</feature>
<name>A0ABD2MPR2_9CUCU</name>
<evidence type="ECO:0000256" key="3">
    <source>
        <dbReference type="ARBA" id="ARBA00022741"/>
    </source>
</evidence>
<dbReference type="InterPro" id="IPR022414">
    <property type="entry name" value="ATP-guanido_PTrfase_cat"/>
</dbReference>
<feature type="binding site" evidence="6">
    <location>
        <begin position="189"/>
        <end position="194"/>
    </location>
    <ligand>
        <name>ATP</name>
        <dbReference type="ChEBI" id="CHEBI:30616"/>
    </ligand>
</feature>
<evidence type="ECO:0000313" key="9">
    <source>
        <dbReference type="Proteomes" id="UP001516400"/>
    </source>
</evidence>
<accession>A0ABD2MPR2</accession>
<gene>
    <name evidence="8" type="ORF">HHI36_007466</name>
</gene>
<keyword evidence="3 6" id="KW-0547">Nucleotide-binding</keyword>
<dbReference type="PANTHER" id="PTHR11547:SF15">
    <property type="entry name" value="ARGININE KINASE"/>
    <property type="match status" value="1"/>
</dbReference>
<feature type="binding site" evidence="6">
    <location>
        <begin position="165"/>
        <end position="169"/>
    </location>
    <ligand>
        <name>ATP</name>
        <dbReference type="ChEBI" id="CHEBI:30616"/>
    </ligand>
</feature>
<evidence type="ECO:0000256" key="4">
    <source>
        <dbReference type="ARBA" id="ARBA00022777"/>
    </source>
</evidence>
<comment type="caution">
    <text evidence="8">The sequence shown here is derived from an EMBL/GenBank/DDBJ whole genome shotgun (WGS) entry which is preliminary data.</text>
</comment>
<dbReference type="Pfam" id="PF00217">
    <property type="entry name" value="ATP-gua_Ptrans"/>
    <property type="match status" value="1"/>
</dbReference>
<evidence type="ECO:0000256" key="6">
    <source>
        <dbReference type="PROSITE-ProRule" id="PRU00843"/>
    </source>
</evidence>
<dbReference type="Gene3D" id="3.30.590.10">
    <property type="entry name" value="Glutamine synthetase/guanido kinase, catalytic domain"/>
    <property type="match status" value="1"/>
</dbReference>
<evidence type="ECO:0000313" key="8">
    <source>
        <dbReference type="EMBL" id="KAL3268349.1"/>
    </source>
</evidence>
<comment type="similarity">
    <text evidence="6">Belongs to the ATP:guanido phosphotransferase family.</text>
</comment>
<dbReference type="AlphaFoldDB" id="A0ABD2MPR2"/>
<dbReference type="PROSITE" id="PS51510">
    <property type="entry name" value="PHOSPHAGEN_KINASE_C"/>
    <property type="match status" value="1"/>
</dbReference>
<evidence type="ECO:0000259" key="7">
    <source>
        <dbReference type="PROSITE" id="PS51510"/>
    </source>
</evidence>
<dbReference type="InterPro" id="IPR014746">
    <property type="entry name" value="Gln_synth/guanido_kin_cat_dom"/>
</dbReference>
<evidence type="ECO:0000256" key="2">
    <source>
        <dbReference type="ARBA" id="ARBA00022679"/>
    </source>
</evidence>
<reference evidence="8 9" key="1">
    <citation type="journal article" date="2021" name="BMC Biol.">
        <title>Horizontally acquired antibacterial genes associated with adaptive radiation of ladybird beetles.</title>
        <authorList>
            <person name="Li H.S."/>
            <person name="Tang X.F."/>
            <person name="Huang Y.H."/>
            <person name="Xu Z.Y."/>
            <person name="Chen M.L."/>
            <person name="Du X.Y."/>
            <person name="Qiu B.Y."/>
            <person name="Chen P.T."/>
            <person name="Zhang W."/>
            <person name="Slipinski A."/>
            <person name="Escalona H.E."/>
            <person name="Waterhouse R.M."/>
            <person name="Zwick A."/>
            <person name="Pang H."/>
        </authorList>
    </citation>
    <scope>NUCLEOTIDE SEQUENCE [LARGE SCALE GENOMIC DNA]</scope>
    <source>
        <strain evidence="8">SYSU2018</strain>
    </source>
</reference>
<dbReference type="EC" id="2.7.3.3" evidence="1"/>
<protein>
    <recommendedName>
        <fullName evidence="1">arginine kinase</fullName>
        <ecNumber evidence="1">2.7.3.3</ecNumber>
    </recommendedName>
</protein>
<keyword evidence="4 6" id="KW-0418">Kinase</keyword>
<keyword evidence="9" id="KW-1185">Reference proteome</keyword>
<keyword evidence="5 6" id="KW-0067">ATP-binding</keyword>
<dbReference type="GO" id="GO:0005524">
    <property type="term" value="F:ATP binding"/>
    <property type="evidence" value="ECO:0007669"/>
    <property type="project" value="UniProtKB-UniRule"/>
</dbReference>
<evidence type="ECO:0000256" key="1">
    <source>
        <dbReference type="ARBA" id="ARBA00012230"/>
    </source>
</evidence>
<dbReference type="GO" id="GO:0004054">
    <property type="term" value="F:arginine kinase activity"/>
    <property type="evidence" value="ECO:0007669"/>
    <property type="project" value="UniProtKB-EC"/>
</dbReference>
<dbReference type="EMBL" id="JABFTP020000021">
    <property type="protein sequence ID" value="KAL3268349.1"/>
    <property type="molecule type" value="Genomic_DNA"/>
</dbReference>
<keyword evidence="2 6" id="KW-0808">Transferase</keyword>
<dbReference type="Proteomes" id="UP001516400">
    <property type="component" value="Unassembled WGS sequence"/>
</dbReference>
<organism evidence="8 9">
    <name type="scientific">Cryptolaemus montrouzieri</name>
    <dbReference type="NCBI Taxonomy" id="559131"/>
    <lineage>
        <taxon>Eukaryota</taxon>
        <taxon>Metazoa</taxon>
        <taxon>Ecdysozoa</taxon>
        <taxon>Arthropoda</taxon>
        <taxon>Hexapoda</taxon>
        <taxon>Insecta</taxon>
        <taxon>Pterygota</taxon>
        <taxon>Neoptera</taxon>
        <taxon>Endopterygota</taxon>
        <taxon>Coleoptera</taxon>
        <taxon>Polyphaga</taxon>
        <taxon>Cucujiformia</taxon>
        <taxon>Coccinelloidea</taxon>
        <taxon>Coccinellidae</taxon>
        <taxon>Scymninae</taxon>
        <taxon>Scymnini</taxon>
        <taxon>Cryptolaemus</taxon>
    </lineage>
</organism>